<keyword evidence="2" id="KW-0560">Oxidoreductase</keyword>
<gene>
    <name evidence="4" type="primary">trxB</name>
    <name evidence="4" type="ORF">C12CBH8_00390</name>
</gene>
<name>A0A7I8CY53_9FIRM</name>
<evidence type="ECO:0000313" key="5">
    <source>
        <dbReference type="Proteomes" id="UP000593890"/>
    </source>
</evidence>
<proteinExistence type="predicted"/>
<sequence>MTDIAIIGGGPAGLSAAVQARARGKSVTVYTNDIHRNWLCRTPLVDNYLGLPGISGKEMMERFFDHAKRAGAQVEEKRITSVLPMGKTFLLSAGSQVMEAQSIILAMGAAKSPQIPGEQQLMGKGVSTCATCDGMLYRGKRVLVVAQSPLALEDSIFLYEIGCEVTVVNPGGRTNLEGLPETIPVISGSKLALEGADHAVGLTVDRILYPADCVFLIRDTSAPDALVPGLVLDSGFIKTARDQSTSIPGVFAAGDCTGLPLQVGKAVGEGLTAALSAISWLASR</sequence>
<dbReference type="Gene3D" id="3.50.50.60">
    <property type="entry name" value="FAD/NAD(P)-binding domain"/>
    <property type="match status" value="2"/>
</dbReference>
<dbReference type="GO" id="GO:0016491">
    <property type="term" value="F:oxidoreductase activity"/>
    <property type="evidence" value="ECO:0007669"/>
    <property type="project" value="UniProtKB-KW"/>
</dbReference>
<evidence type="ECO:0000313" key="4">
    <source>
        <dbReference type="EMBL" id="BCI59400.1"/>
    </source>
</evidence>
<evidence type="ECO:0000259" key="3">
    <source>
        <dbReference type="Pfam" id="PF07992"/>
    </source>
</evidence>
<organism evidence="4 5">
    <name type="scientific">Solibaculum mannosilyticum</name>
    <dbReference type="NCBI Taxonomy" id="2780922"/>
    <lineage>
        <taxon>Bacteria</taxon>
        <taxon>Bacillati</taxon>
        <taxon>Bacillota</taxon>
        <taxon>Clostridia</taxon>
        <taxon>Eubacteriales</taxon>
        <taxon>Oscillospiraceae</taxon>
        <taxon>Solibaculum</taxon>
    </lineage>
</organism>
<protein>
    <submittedName>
        <fullName evidence="4">Thioredoxin reductase</fullName>
    </submittedName>
</protein>
<dbReference type="AlphaFoldDB" id="A0A7I8CY53"/>
<dbReference type="InterPro" id="IPR050097">
    <property type="entry name" value="Ferredoxin-NADP_redctase_2"/>
</dbReference>
<dbReference type="KEGG" id="sman:C12CBH8_00390"/>
<dbReference type="Pfam" id="PF07992">
    <property type="entry name" value="Pyr_redox_2"/>
    <property type="match status" value="1"/>
</dbReference>
<dbReference type="PRINTS" id="PR00469">
    <property type="entry name" value="PNDRDTASEII"/>
</dbReference>
<dbReference type="SUPFAM" id="SSF51905">
    <property type="entry name" value="FAD/NAD(P)-binding domain"/>
    <property type="match status" value="1"/>
</dbReference>
<dbReference type="PANTHER" id="PTHR48105">
    <property type="entry name" value="THIOREDOXIN REDUCTASE 1-RELATED-RELATED"/>
    <property type="match status" value="1"/>
</dbReference>
<evidence type="ECO:0000256" key="1">
    <source>
        <dbReference type="ARBA" id="ARBA00022630"/>
    </source>
</evidence>
<reference evidence="5" key="1">
    <citation type="submission" date="2020-07" db="EMBL/GenBank/DDBJ databases">
        <title>Complete genome sequencing of Clostridia bacterium strain 12CBH8.</title>
        <authorList>
            <person name="Sakamoto M."/>
            <person name="Murakami T."/>
            <person name="Mori H."/>
        </authorList>
    </citation>
    <scope>NUCLEOTIDE SEQUENCE [LARGE SCALE GENOMIC DNA]</scope>
    <source>
        <strain evidence="5">12CBH8</strain>
    </source>
</reference>
<dbReference type="PRINTS" id="PR00368">
    <property type="entry name" value="FADPNR"/>
</dbReference>
<keyword evidence="5" id="KW-1185">Reference proteome</keyword>
<evidence type="ECO:0000256" key="2">
    <source>
        <dbReference type="ARBA" id="ARBA00023002"/>
    </source>
</evidence>
<dbReference type="InterPro" id="IPR036188">
    <property type="entry name" value="FAD/NAD-bd_sf"/>
</dbReference>
<dbReference type="Proteomes" id="UP000593890">
    <property type="component" value="Chromosome"/>
</dbReference>
<dbReference type="EMBL" id="AP023321">
    <property type="protein sequence ID" value="BCI59400.1"/>
    <property type="molecule type" value="Genomic_DNA"/>
</dbReference>
<dbReference type="InterPro" id="IPR023753">
    <property type="entry name" value="FAD/NAD-binding_dom"/>
</dbReference>
<accession>A0A7I8CY53</accession>
<dbReference type="RefSeq" id="WP_215533313.1">
    <property type="nucleotide sequence ID" value="NZ_AP023321.1"/>
</dbReference>
<keyword evidence="1" id="KW-0285">Flavoprotein</keyword>
<feature type="domain" description="FAD/NAD(P)-binding" evidence="3">
    <location>
        <begin position="3"/>
        <end position="270"/>
    </location>
</feature>